<gene>
    <name evidence="3" type="ORF">A0U89_06945</name>
</gene>
<keyword evidence="4" id="KW-1185">Reference proteome</keyword>
<dbReference type="PANTHER" id="PTHR37829:SF3">
    <property type="entry name" value="PROTEIN JAYE-RELATED"/>
    <property type="match status" value="1"/>
</dbReference>
<dbReference type="EMBL" id="CP014674">
    <property type="protein sequence ID" value="AOX16914.1"/>
    <property type="molecule type" value="Genomic_DNA"/>
</dbReference>
<dbReference type="Pfam" id="PF26078">
    <property type="entry name" value="Baseplate_J_M"/>
    <property type="match status" value="1"/>
</dbReference>
<dbReference type="InterPro" id="IPR058531">
    <property type="entry name" value="Baseplate_J_M"/>
</dbReference>
<feature type="domain" description="Baseplate J-like central" evidence="2">
    <location>
        <begin position="197"/>
        <end position="286"/>
    </location>
</feature>
<reference evidence="3 4" key="1">
    <citation type="journal article" date="2016" name="Microb. Cell Fact.">
        <title>Dissection of exopolysaccharide biosynthesis in Kozakia baliensis.</title>
        <authorList>
            <person name="Brandt J.U."/>
            <person name="Jakob F."/>
            <person name="Behr J."/>
            <person name="Geissler A.J."/>
            <person name="Vogel R.F."/>
        </authorList>
    </citation>
    <scope>NUCLEOTIDE SEQUENCE [LARGE SCALE GENOMIC DNA]</scope>
    <source>
        <strain evidence="3 4">DSM 14400</strain>
    </source>
</reference>
<dbReference type="STRING" id="153496.A0U89_06945"/>
<name>A0A1D8UTD6_9PROT</name>
<organism evidence="3 4">
    <name type="scientific">Kozakia baliensis</name>
    <dbReference type="NCBI Taxonomy" id="153496"/>
    <lineage>
        <taxon>Bacteria</taxon>
        <taxon>Pseudomonadati</taxon>
        <taxon>Pseudomonadota</taxon>
        <taxon>Alphaproteobacteria</taxon>
        <taxon>Acetobacterales</taxon>
        <taxon>Acetobacteraceae</taxon>
        <taxon>Kozakia</taxon>
    </lineage>
</organism>
<dbReference type="Pfam" id="PF04865">
    <property type="entry name" value="Baseplate_J"/>
    <property type="match status" value="1"/>
</dbReference>
<dbReference type="Proteomes" id="UP000179145">
    <property type="component" value="Chromosome"/>
</dbReference>
<dbReference type="RefSeq" id="WP_070402615.1">
    <property type="nucleotide sequence ID" value="NZ_BJVW01000003.1"/>
</dbReference>
<dbReference type="InterPro" id="IPR006949">
    <property type="entry name" value="Barrel_Baseplate_J-like"/>
</dbReference>
<protein>
    <submittedName>
        <fullName evidence="3">Uncharacterized protein</fullName>
    </submittedName>
</protein>
<dbReference type="InterPro" id="IPR052399">
    <property type="entry name" value="Phage_Baseplate_Assmbl_Protein"/>
</dbReference>
<dbReference type="KEGG" id="kba:A0U89_06945"/>
<dbReference type="AlphaFoldDB" id="A0A1D8UTD6"/>
<proteinExistence type="predicted"/>
<accession>A0A1D8UTD6</accession>
<dbReference type="PANTHER" id="PTHR37829">
    <property type="entry name" value="PHAGE-LIKE ELEMENT PBSX PROTEIN XKDT"/>
    <property type="match status" value="1"/>
</dbReference>
<dbReference type="OrthoDB" id="7565172at2"/>
<evidence type="ECO:0000259" key="2">
    <source>
        <dbReference type="Pfam" id="PF26078"/>
    </source>
</evidence>
<evidence type="ECO:0000259" key="1">
    <source>
        <dbReference type="Pfam" id="PF04865"/>
    </source>
</evidence>
<sequence>MPYQQPTLSDLFNQGLNDVVASNVTAGRSLLPRSILRVLTWMFANLVWGNYDYLSYCYRQAVPWTAEDEALDAWGAMRKVVRKDAETATLTLVSSGGSPLIPLPAGTAINRADGLGYTVVSGVETDATGSVVCQVQCSDAGADGNCDPGTGFTLATAIAGINASFTSTGTVALGADQESDDELRTRIMEAYASRDGGGRAVDYVEWALSATGVTRAWCNPNGFGAGTVVVYPMLDDVRAAENGFPQGTDGSASDETRYPVAIGDQLFVADTVRPEQPVTALVIVCSPAAYPIDVALSDLSTGVTAAAITAALADLFLRKGTPLGMTLSPAAIEAAILSTGASTFTLKNPISPVVVPVGSLPTVGKLDIQ</sequence>
<evidence type="ECO:0000313" key="4">
    <source>
        <dbReference type="Proteomes" id="UP000179145"/>
    </source>
</evidence>
<evidence type="ECO:0000313" key="3">
    <source>
        <dbReference type="EMBL" id="AOX16914.1"/>
    </source>
</evidence>
<feature type="domain" description="Baseplate protein J-like barrel" evidence="1">
    <location>
        <begin position="94"/>
        <end position="166"/>
    </location>
</feature>